<dbReference type="Gramene" id="Kaladp0030s0106.1.v1.1">
    <property type="protein sequence ID" value="Kaladp0030s0106.1.v1.1"/>
    <property type="gene ID" value="Kaladp0030s0106.v1.1"/>
</dbReference>
<sequence length="397" mass="43531">MVELCLMSSSSLPGLVLQQDRSLFGAFDDCLPLLRNHCAREETTLSTSLNLKPLQLEASWSPVAGLSDSSKFISVDSAIARPVVIDLHESRSNPILLGYRVAEKCTRREEVMQFLTSRSNEVEENMLNPSLLSDLMGLQPPTSNMQQSPTAPFDYLSSQNDTDADTWSSLVYPTGFLHTEKPLLDFMGDLARDSKLIFGLDGQVLFNGTGSEMKDLLLFVAEFYLSKNPTSLRKQSVVPYFHRRARKAARGSATVKAPTVTSPEKVNLKPSTNKSSNKAVKGKNSYEKDYFRACEILLSLMMNKKRQDKTLLLLLKKSGPELGELLTQCSASIAGTGVAIVLSVVCKLACARVPMCGSKIISSGLGLGLVWLSWAVNRLRDDIVQVSKNPSKVSSGE</sequence>
<reference evidence="2" key="1">
    <citation type="submission" date="2021-01" db="UniProtKB">
        <authorList>
            <consortium name="EnsemblPlants"/>
        </authorList>
    </citation>
    <scope>IDENTIFICATION</scope>
</reference>
<keyword evidence="3" id="KW-1185">Reference proteome</keyword>
<feature type="compositionally biased region" description="Polar residues" evidence="1">
    <location>
        <begin position="259"/>
        <end position="278"/>
    </location>
</feature>
<organism evidence="2 3">
    <name type="scientific">Kalanchoe fedtschenkoi</name>
    <name type="common">Lavender scallops</name>
    <name type="synonym">South American air plant</name>
    <dbReference type="NCBI Taxonomy" id="63787"/>
    <lineage>
        <taxon>Eukaryota</taxon>
        <taxon>Viridiplantae</taxon>
        <taxon>Streptophyta</taxon>
        <taxon>Embryophyta</taxon>
        <taxon>Tracheophyta</taxon>
        <taxon>Spermatophyta</taxon>
        <taxon>Magnoliopsida</taxon>
        <taxon>eudicotyledons</taxon>
        <taxon>Gunneridae</taxon>
        <taxon>Pentapetalae</taxon>
        <taxon>Saxifragales</taxon>
        <taxon>Crassulaceae</taxon>
        <taxon>Kalanchoe</taxon>
    </lineage>
</organism>
<dbReference type="PANTHER" id="PTHR35095:SF1">
    <property type="entry name" value="OS05G0143300 PROTEIN"/>
    <property type="match status" value="1"/>
</dbReference>
<proteinExistence type="predicted"/>
<dbReference type="AlphaFoldDB" id="A0A7N0TAE7"/>
<accession>A0A7N0TAE7</accession>
<evidence type="ECO:0000256" key="1">
    <source>
        <dbReference type="SAM" id="MobiDB-lite"/>
    </source>
</evidence>
<protein>
    <submittedName>
        <fullName evidence="2">Uncharacterized protein</fullName>
    </submittedName>
</protein>
<evidence type="ECO:0000313" key="3">
    <source>
        <dbReference type="Proteomes" id="UP000594263"/>
    </source>
</evidence>
<dbReference type="Proteomes" id="UP000594263">
    <property type="component" value="Unplaced"/>
</dbReference>
<dbReference type="OMA" id="CKTAYLV"/>
<dbReference type="PANTHER" id="PTHR35095">
    <property type="entry name" value="OS05G0143300 PROTEIN"/>
    <property type="match status" value="1"/>
</dbReference>
<feature type="region of interest" description="Disordered" evidence="1">
    <location>
        <begin position="252"/>
        <end position="280"/>
    </location>
</feature>
<evidence type="ECO:0000313" key="2">
    <source>
        <dbReference type="EnsemblPlants" id="Kaladp0030s0106.1.v1.1"/>
    </source>
</evidence>
<name>A0A7N0TAE7_KALFE</name>
<dbReference type="EnsemblPlants" id="Kaladp0030s0106.1.v1.1">
    <property type="protein sequence ID" value="Kaladp0030s0106.1.v1.1"/>
    <property type="gene ID" value="Kaladp0030s0106.v1.1"/>
</dbReference>